<evidence type="ECO:0000256" key="1">
    <source>
        <dbReference type="SAM" id="MobiDB-lite"/>
    </source>
</evidence>
<dbReference type="AlphaFoldDB" id="A0A9N8E137"/>
<proteinExistence type="predicted"/>
<gene>
    <name evidence="2" type="ORF">SEMRO_454_G146370.1</name>
</gene>
<comment type="caution">
    <text evidence="2">The sequence shown here is derived from an EMBL/GenBank/DDBJ whole genome shotgun (WGS) entry which is preliminary data.</text>
</comment>
<dbReference type="Proteomes" id="UP001153069">
    <property type="component" value="Unassembled WGS sequence"/>
</dbReference>
<organism evidence="2 3">
    <name type="scientific">Seminavis robusta</name>
    <dbReference type="NCBI Taxonomy" id="568900"/>
    <lineage>
        <taxon>Eukaryota</taxon>
        <taxon>Sar</taxon>
        <taxon>Stramenopiles</taxon>
        <taxon>Ochrophyta</taxon>
        <taxon>Bacillariophyta</taxon>
        <taxon>Bacillariophyceae</taxon>
        <taxon>Bacillariophycidae</taxon>
        <taxon>Naviculales</taxon>
        <taxon>Naviculaceae</taxon>
        <taxon>Seminavis</taxon>
    </lineage>
</organism>
<name>A0A9N8E137_9STRA</name>
<feature type="compositionally biased region" description="Polar residues" evidence="1">
    <location>
        <begin position="260"/>
        <end position="273"/>
    </location>
</feature>
<protein>
    <submittedName>
        <fullName evidence="2">Uncharacterized protein</fullName>
    </submittedName>
</protein>
<sequence>MQWLKDIPSDWQVVVYETCRQAISPQFSKPFKNAGSEECTGYLQTIIENYDNLPDINIFFQSDGFIGLGRKDYWGEHSPFKNVQELLNATLEYSETWEGSMFLHYGPGGIPAGHLRIANVNSDKNAYTERNPRDVFDIMQLPYYKGDDNIQSTDPNVTRTETRSGACFAASRERIHWRPVETYKKLQQSILALDSNQARRRCCALENTWHAVLGEPYILPSSHTVDHLWLGKKHYYPGISRAWFDRQPPNIQEQFRSQVAAAQTNPPVQTTPPSAKPPPKYGVTVVHCNEDTTRMSWLNEIPPDWKLTVWETCGQSVASPGSKPFKNAGSEECSGYLQTIVEDYDNLPDINFFLQSDALIGRGKPTKVWRHEHTPFKTFMELRVAAESYRWDSARSTFLHFGPKQLDIPNINDKEFTLAYHPRDIFDIMGLHYSKDATTAGNTTTQTRTGACFAVTREQIRWKPKEHYKKLQDSILLGESSQARYRCWALENTWHAVLGQPYMLPSTSTVDHLWDARLNLYHGQYGNQQQQ</sequence>
<accession>A0A9N8E137</accession>
<dbReference type="Pfam" id="PF11913">
    <property type="entry name" value="DUF3431"/>
    <property type="match status" value="2"/>
</dbReference>
<evidence type="ECO:0000313" key="3">
    <source>
        <dbReference type="Proteomes" id="UP001153069"/>
    </source>
</evidence>
<reference evidence="2" key="1">
    <citation type="submission" date="2020-06" db="EMBL/GenBank/DDBJ databases">
        <authorList>
            <consortium name="Plant Systems Biology data submission"/>
        </authorList>
    </citation>
    <scope>NUCLEOTIDE SEQUENCE</scope>
    <source>
        <strain evidence="2">D6</strain>
    </source>
</reference>
<dbReference type="InterPro" id="IPR021838">
    <property type="entry name" value="DUF3431"/>
</dbReference>
<evidence type="ECO:0000313" key="2">
    <source>
        <dbReference type="EMBL" id="CAB9510824.1"/>
    </source>
</evidence>
<feature type="region of interest" description="Disordered" evidence="1">
    <location>
        <begin position="260"/>
        <end position="280"/>
    </location>
</feature>
<dbReference type="PANTHER" id="PTHR37490">
    <property type="entry name" value="EXPRESSED PROTEIN"/>
    <property type="match status" value="1"/>
</dbReference>
<keyword evidence="3" id="KW-1185">Reference proteome</keyword>
<dbReference type="OrthoDB" id="52192at2759"/>
<dbReference type="PANTHER" id="PTHR37490:SF2">
    <property type="match status" value="1"/>
</dbReference>
<dbReference type="EMBL" id="CAICTM010000453">
    <property type="protein sequence ID" value="CAB9510824.1"/>
    <property type="molecule type" value="Genomic_DNA"/>
</dbReference>